<gene>
    <name evidence="1" type="ORF">ERS852498_02857</name>
</gene>
<organism evidence="1 2">
    <name type="scientific">Fusicatenibacter saccharivorans</name>
    <dbReference type="NCBI Taxonomy" id="1150298"/>
    <lineage>
        <taxon>Bacteria</taxon>
        <taxon>Bacillati</taxon>
        <taxon>Bacillota</taxon>
        <taxon>Clostridia</taxon>
        <taxon>Lachnospirales</taxon>
        <taxon>Lachnospiraceae</taxon>
        <taxon>Fusicatenibacter</taxon>
    </lineage>
</organism>
<dbReference type="EMBL" id="CZAL01000017">
    <property type="protein sequence ID" value="CUP80239.1"/>
    <property type="molecule type" value="Genomic_DNA"/>
</dbReference>
<reference evidence="1 2" key="1">
    <citation type="submission" date="2015-09" db="EMBL/GenBank/DDBJ databases">
        <authorList>
            <consortium name="Pathogen Informatics"/>
        </authorList>
    </citation>
    <scope>NUCLEOTIDE SEQUENCE [LARGE SCALE GENOMIC DNA]</scope>
    <source>
        <strain evidence="1 2">2789STDY5834885</strain>
    </source>
</reference>
<evidence type="ECO:0000313" key="1">
    <source>
        <dbReference type="EMBL" id="CUP80239.1"/>
    </source>
</evidence>
<proteinExistence type="predicted"/>
<dbReference type="AlphaFoldDB" id="A0A174RCI6"/>
<accession>A0A174RCI6</accession>
<sequence>MSAGIRFGYRNLEHTPEATFVVKQRGFVLICSIEKSDRTDSVEYDTGGSN</sequence>
<dbReference type="Proteomes" id="UP000095709">
    <property type="component" value="Unassembled WGS sequence"/>
</dbReference>
<evidence type="ECO:0000313" key="2">
    <source>
        <dbReference type="Proteomes" id="UP000095709"/>
    </source>
</evidence>
<name>A0A174RCI6_9FIRM</name>
<protein>
    <submittedName>
        <fullName evidence="1">Uncharacterized protein</fullName>
    </submittedName>
</protein>